<dbReference type="Pfam" id="PF00899">
    <property type="entry name" value="ThiF"/>
    <property type="match status" value="1"/>
</dbReference>
<dbReference type="SUPFAM" id="SSF69572">
    <property type="entry name" value="Activating enzymes of the ubiquitin-like proteins"/>
    <property type="match status" value="1"/>
</dbReference>
<evidence type="ECO:0000313" key="3">
    <source>
        <dbReference type="Proteomes" id="UP000011885"/>
    </source>
</evidence>
<organism evidence="2 3">
    <name type="scientific">Rhodopirellula sallentina SM41</name>
    <dbReference type="NCBI Taxonomy" id="1263870"/>
    <lineage>
        <taxon>Bacteria</taxon>
        <taxon>Pseudomonadati</taxon>
        <taxon>Planctomycetota</taxon>
        <taxon>Planctomycetia</taxon>
        <taxon>Pirellulales</taxon>
        <taxon>Pirellulaceae</taxon>
        <taxon>Rhodopirellula</taxon>
    </lineage>
</organism>
<dbReference type="InterPro" id="IPR035985">
    <property type="entry name" value="Ubiquitin-activating_enz"/>
</dbReference>
<feature type="domain" description="THIF-type NAD/FAD binding fold" evidence="1">
    <location>
        <begin position="38"/>
        <end position="284"/>
    </location>
</feature>
<dbReference type="PANTHER" id="PTHR43267">
    <property type="entry name" value="TRNA THREONYLCARBAMOYLADENOSINE DEHYDRATASE"/>
    <property type="match status" value="1"/>
</dbReference>
<evidence type="ECO:0000259" key="1">
    <source>
        <dbReference type="Pfam" id="PF00899"/>
    </source>
</evidence>
<dbReference type="OrthoDB" id="9804150at2"/>
<dbReference type="GO" id="GO:0061504">
    <property type="term" value="P:cyclic threonylcarbamoyladenosine biosynthetic process"/>
    <property type="evidence" value="ECO:0007669"/>
    <property type="project" value="TreeGrafter"/>
</dbReference>
<dbReference type="GO" id="GO:0061503">
    <property type="term" value="F:tRNA threonylcarbamoyladenosine dehydratase"/>
    <property type="evidence" value="ECO:0007669"/>
    <property type="project" value="TreeGrafter"/>
</dbReference>
<gene>
    <name evidence="2" type="ORF">RSSM_05307</name>
</gene>
<dbReference type="EMBL" id="ANOH01000365">
    <property type="protein sequence ID" value="EMI53256.1"/>
    <property type="molecule type" value="Genomic_DNA"/>
</dbReference>
<dbReference type="Proteomes" id="UP000011885">
    <property type="component" value="Unassembled WGS sequence"/>
</dbReference>
<keyword evidence="3" id="KW-1185">Reference proteome</keyword>
<dbReference type="AlphaFoldDB" id="M5U5Y4"/>
<protein>
    <submittedName>
        <fullName evidence="2">UBA/THIF-type NAD/FAD binding fold domain protein</fullName>
    </submittedName>
</protein>
<dbReference type="InterPro" id="IPR045886">
    <property type="entry name" value="ThiF/MoeB/HesA"/>
</dbReference>
<dbReference type="PANTHER" id="PTHR43267:SF1">
    <property type="entry name" value="TRNA THREONYLCARBAMOYLADENOSINE DEHYDRATASE"/>
    <property type="match status" value="1"/>
</dbReference>
<name>M5U5Y4_9BACT</name>
<dbReference type="GO" id="GO:0008641">
    <property type="term" value="F:ubiquitin-like modifier activating enzyme activity"/>
    <property type="evidence" value="ECO:0007669"/>
    <property type="project" value="InterPro"/>
</dbReference>
<proteinExistence type="predicted"/>
<dbReference type="InterPro" id="IPR000594">
    <property type="entry name" value="ThiF_NAD_FAD-bd"/>
</dbReference>
<dbReference type="CDD" id="cd01483">
    <property type="entry name" value="E1_enzyme_family"/>
    <property type="match status" value="1"/>
</dbReference>
<evidence type="ECO:0000313" key="2">
    <source>
        <dbReference type="EMBL" id="EMI53256.1"/>
    </source>
</evidence>
<dbReference type="PATRIC" id="fig|1263870.3.peg.5623"/>
<dbReference type="Gene3D" id="3.40.50.720">
    <property type="entry name" value="NAD(P)-binding Rossmann-like Domain"/>
    <property type="match status" value="1"/>
</dbReference>
<comment type="caution">
    <text evidence="2">The sequence shown here is derived from an EMBL/GenBank/DDBJ whole genome shotgun (WGS) entry which is preliminary data.</text>
</comment>
<dbReference type="NCBIfam" id="NF006077">
    <property type="entry name" value="PRK08223.1"/>
    <property type="match status" value="1"/>
</dbReference>
<dbReference type="RefSeq" id="WP_008685679.1">
    <property type="nucleotide sequence ID" value="NZ_ANOH01000365.1"/>
</dbReference>
<reference evidence="2 3" key="1">
    <citation type="journal article" date="2013" name="Mar. Genomics">
        <title>Expression of sulfatases in Rhodopirellula baltica and the diversity of sulfatases in the genus Rhodopirellula.</title>
        <authorList>
            <person name="Wegner C.E."/>
            <person name="Richter-Heitmann T."/>
            <person name="Klindworth A."/>
            <person name="Klockow C."/>
            <person name="Richter M."/>
            <person name="Achstetter T."/>
            <person name="Glockner F.O."/>
            <person name="Harder J."/>
        </authorList>
    </citation>
    <scope>NUCLEOTIDE SEQUENCE [LARGE SCALE GENOMIC DNA]</scope>
    <source>
        <strain evidence="2 3">SM41</strain>
    </source>
</reference>
<accession>M5U5Y4</accession>
<sequence>MSTHSLDVFASPHASPVPVVVPTNGHPTGWTYEEAFGRNTGLISKEDQQKLRECRVAIPGMGGVGGVHLVTLARLGVGAFSIADRDEFSVANFNRQYGAKLQSVGARKAQTMAANARAINPDLDLSVISDRVTQDNVDQFLSEADVLIDGVDFFSIEARRMIFREARRRGIWAITAGPVGFSTAWLVFDPDGMSFDEYFDLNDDMSKVDQLLAFAVGLTPKATQTSYMDISKVDLKSGAAPSLGLACQLASGVATAELTKIVTGKGKILAAPHYQQFDTHQMKFVQGKLRFGNRGPIQKLKRRFLKTVCARNGII</sequence>